<comment type="subunit">
    <text evidence="3">Interacts with 100S ribosomes.</text>
</comment>
<dbReference type="HAMAP" id="MF_00839">
    <property type="entry name" value="HPF"/>
    <property type="match status" value="1"/>
</dbReference>
<evidence type="ECO:0000256" key="3">
    <source>
        <dbReference type="HAMAP-Rule" id="MF_00839"/>
    </source>
</evidence>
<evidence type="ECO:0000256" key="2">
    <source>
        <dbReference type="ARBA" id="ARBA00022845"/>
    </source>
</evidence>
<dbReference type="PANTHER" id="PTHR33231:SF1">
    <property type="entry name" value="30S RIBOSOMAL PROTEIN"/>
    <property type="match status" value="1"/>
</dbReference>
<dbReference type="GO" id="GO:0045900">
    <property type="term" value="P:negative regulation of translational elongation"/>
    <property type="evidence" value="ECO:0007669"/>
    <property type="project" value="TreeGrafter"/>
</dbReference>
<accession>A0A948TJR6</accession>
<sequence length="190" mass="22010">MLDYNVRGENIEVTDAIRSYVEKKINKLDKYFVNSKSKVIAHVNLKVYPNKSAKAEVTILLPYLSLRAEEVSEDLYKSIDLVIDKLVRQIHKFNTRINRKSRDKGINDFKLTIPDADYEAEAEANGNDEDKMEVVRTKRLALKPMDSQEAILQMNMLDHNFFIFEDTDTNGISIVYKRNDGRYGLIETND</sequence>
<dbReference type="InterPro" id="IPR036567">
    <property type="entry name" value="RHF-like"/>
</dbReference>
<gene>
    <name evidence="5" type="primary">raiA</name>
    <name evidence="3" type="synonym">hpf</name>
    <name evidence="5" type="ORF">H9901_03185</name>
</gene>
<evidence type="ECO:0000313" key="5">
    <source>
        <dbReference type="EMBL" id="MBU3851682.1"/>
    </source>
</evidence>
<dbReference type="InterPro" id="IPR034694">
    <property type="entry name" value="HPF_long/plastid"/>
</dbReference>
<dbReference type="PANTHER" id="PTHR33231">
    <property type="entry name" value="30S RIBOSOMAL PROTEIN"/>
    <property type="match status" value="1"/>
</dbReference>
<proteinExistence type="inferred from homology"/>
<reference evidence="5" key="2">
    <citation type="submission" date="2021-04" db="EMBL/GenBank/DDBJ databases">
        <authorList>
            <person name="Gilroy R."/>
        </authorList>
    </citation>
    <scope>NUCLEOTIDE SEQUENCE</scope>
    <source>
        <strain evidence="5">F6-6636</strain>
    </source>
</reference>
<dbReference type="NCBIfam" id="TIGR00741">
    <property type="entry name" value="yfiA"/>
    <property type="match status" value="1"/>
</dbReference>
<keyword evidence="1 3" id="KW-0963">Cytoplasm</keyword>
<dbReference type="Pfam" id="PF02482">
    <property type="entry name" value="Ribosomal_S30AE"/>
    <property type="match status" value="1"/>
</dbReference>
<comment type="function">
    <text evidence="3">Required for dimerization of active 70S ribosomes into 100S ribosomes in stationary phase; 100S ribosomes are translationally inactive and sometimes present during exponential growth.</text>
</comment>
<dbReference type="Gene3D" id="3.30.160.100">
    <property type="entry name" value="Ribosome hibernation promotion factor-like"/>
    <property type="match status" value="1"/>
</dbReference>
<evidence type="ECO:0000313" key="6">
    <source>
        <dbReference type="Proteomes" id="UP000777303"/>
    </source>
</evidence>
<dbReference type="CDD" id="cd00552">
    <property type="entry name" value="RaiA"/>
    <property type="match status" value="1"/>
</dbReference>
<dbReference type="InterPro" id="IPR003489">
    <property type="entry name" value="RHF/RaiA"/>
</dbReference>
<comment type="subcellular location">
    <subcellularLocation>
        <location evidence="3">Cytoplasm</location>
    </subcellularLocation>
</comment>
<comment type="similarity">
    <text evidence="3">Belongs to the HPF/YfiA ribosome-associated protein family. Long HPF subfamily.</text>
</comment>
<dbReference type="InterPro" id="IPR038416">
    <property type="entry name" value="Ribosom_S30AE_C_sf"/>
</dbReference>
<feature type="domain" description="Sigma 54 modulation/S30EA ribosomal protein C-terminal" evidence="4">
    <location>
        <begin position="130"/>
        <end position="185"/>
    </location>
</feature>
<reference evidence="5" key="1">
    <citation type="journal article" date="2021" name="PeerJ">
        <title>Extensive microbial diversity within the chicken gut microbiome revealed by metagenomics and culture.</title>
        <authorList>
            <person name="Gilroy R."/>
            <person name="Ravi A."/>
            <person name="Getino M."/>
            <person name="Pursley I."/>
            <person name="Horton D.L."/>
            <person name="Alikhan N.F."/>
            <person name="Baker D."/>
            <person name="Gharbi K."/>
            <person name="Hall N."/>
            <person name="Watson M."/>
            <person name="Adriaenssens E.M."/>
            <person name="Foster-Nyarko E."/>
            <person name="Jarju S."/>
            <person name="Secka A."/>
            <person name="Antonio M."/>
            <person name="Oren A."/>
            <person name="Chaudhuri R.R."/>
            <person name="La Ragione R."/>
            <person name="Hildebrand F."/>
            <person name="Pallen M.J."/>
        </authorList>
    </citation>
    <scope>NUCLEOTIDE SEQUENCE</scope>
    <source>
        <strain evidence="5">F6-6636</strain>
    </source>
</reference>
<dbReference type="AlphaFoldDB" id="A0A948TJR6"/>
<dbReference type="SUPFAM" id="SSF69754">
    <property type="entry name" value="Ribosome binding protein Y (YfiA homologue)"/>
    <property type="match status" value="1"/>
</dbReference>
<keyword evidence="2 3" id="KW-0810">Translation regulation</keyword>
<dbReference type="Proteomes" id="UP000777303">
    <property type="component" value="Unassembled WGS sequence"/>
</dbReference>
<dbReference type="Pfam" id="PF16321">
    <property type="entry name" value="Ribosom_S30AE_C"/>
    <property type="match status" value="1"/>
</dbReference>
<dbReference type="InterPro" id="IPR032528">
    <property type="entry name" value="Ribosom_S30AE_C"/>
</dbReference>
<dbReference type="EMBL" id="JAHLFS010000044">
    <property type="protein sequence ID" value="MBU3851682.1"/>
    <property type="molecule type" value="Genomic_DNA"/>
</dbReference>
<dbReference type="GO" id="GO:0022627">
    <property type="term" value="C:cytosolic small ribosomal subunit"/>
    <property type="evidence" value="ECO:0007669"/>
    <property type="project" value="TreeGrafter"/>
</dbReference>
<dbReference type="Gene3D" id="3.30.505.50">
    <property type="entry name" value="Sigma 54 modulation/S30EA ribosomal protein, C-terminal domain"/>
    <property type="match status" value="1"/>
</dbReference>
<comment type="caution">
    <text evidence="5">The sequence shown here is derived from an EMBL/GenBank/DDBJ whole genome shotgun (WGS) entry which is preliminary data.</text>
</comment>
<evidence type="ECO:0000259" key="4">
    <source>
        <dbReference type="Pfam" id="PF16321"/>
    </source>
</evidence>
<dbReference type="InterPro" id="IPR050574">
    <property type="entry name" value="HPF/YfiA_ribosome-assoc"/>
</dbReference>
<name>A0A948TJR6_9LACO</name>
<dbReference type="FunFam" id="3.30.505.50:FF:000001">
    <property type="entry name" value="Ribosome hibernation promoting factor"/>
    <property type="match status" value="1"/>
</dbReference>
<dbReference type="GO" id="GO:0043024">
    <property type="term" value="F:ribosomal small subunit binding"/>
    <property type="evidence" value="ECO:0007669"/>
    <property type="project" value="TreeGrafter"/>
</dbReference>
<organism evidence="5 6">
    <name type="scientific">Candidatus Paralactobacillus gallistercoris</name>
    <dbReference type="NCBI Taxonomy" id="2838724"/>
    <lineage>
        <taxon>Bacteria</taxon>
        <taxon>Bacillati</taxon>
        <taxon>Bacillota</taxon>
        <taxon>Bacilli</taxon>
        <taxon>Lactobacillales</taxon>
        <taxon>Lactobacillaceae</taxon>
        <taxon>Lactobacillus</taxon>
    </lineage>
</organism>
<protein>
    <recommendedName>
        <fullName evidence="3">Ribosome hibernation promoting factor</fullName>
        <shortName evidence="3">HPF</shortName>
    </recommendedName>
</protein>
<evidence type="ECO:0000256" key="1">
    <source>
        <dbReference type="ARBA" id="ARBA00022490"/>
    </source>
</evidence>